<protein>
    <submittedName>
        <fullName evidence="1">Uncharacterized protein</fullName>
    </submittedName>
</protein>
<keyword evidence="2" id="KW-1185">Reference proteome</keyword>
<dbReference type="OrthoDB" id="2872086at2"/>
<accession>A0A0B0IJZ7</accession>
<dbReference type="RefSeq" id="WP_034629139.1">
    <property type="nucleotide sequence ID" value="NZ_JRJU01000013.1"/>
</dbReference>
<sequence length="139" mass="16378">MAKKKKNKRKAEMVDILNLVKQTGIKSEEKLNGWLKELLSEEAMMELVKLGTKNHKRIMRDIREYMNIITHYLNVPTKDDVANVAKLARQIEEKIDLLEEKMSIYPVQKKKTEYKKKHTKEQLRQTLINNILNATSTKK</sequence>
<dbReference type="EMBL" id="JRJU01000013">
    <property type="protein sequence ID" value="KHF39996.1"/>
    <property type="molecule type" value="Genomic_DNA"/>
</dbReference>
<dbReference type="eggNOG" id="ENOG502ZX44">
    <property type="taxonomic scope" value="Bacteria"/>
</dbReference>
<proteinExistence type="predicted"/>
<organism evidence="1 2">
    <name type="scientific">Halalkalibacter okhensis</name>
    <dbReference type="NCBI Taxonomy" id="333138"/>
    <lineage>
        <taxon>Bacteria</taxon>
        <taxon>Bacillati</taxon>
        <taxon>Bacillota</taxon>
        <taxon>Bacilli</taxon>
        <taxon>Bacillales</taxon>
        <taxon>Bacillaceae</taxon>
        <taxon>Halalkalibacter</taxon>
    </lineage>
</organism>
<name>A0A0B0IJZ7_9BACI</name>
<dbReference type="AlphaFoldDB" id="A0A0B0IJZ7"/>
<dbReference type="STRING" id="333138.LQ50_11950"/>
<comment type="caution">
    <text evidence="1">The sequence shown here is derived from an EMBL/GenBank/DDBJ whole genome shotgun (WGS) entry which is preliminary data.</text>
</comment>
<gene>
    <name evidence="1" type="ORF">LQ50_11950</name>
</gene>
<dbReference type="Proteomes" id="UP000030832">
    <property type="component" value="Unassembled WGS sequence"/>
</dbReference>
<reference evidence="1 2" key="1">
    <citation type="submission" date="2014-09" db="EMBL/GenBank/DDBJ databases">
        <title>Genome sequencing and annotation of Bacillus Okhensis strain Kh10-101T.</title>
        <authorList>
            <person name="Prakash J.S."/>
        </authorList>
    </citation>
    <scope>NUCLEOTIDE SEQUENCE [LARGE SCALE GENOMIC DNA]</scope>
    <source>
        <strain evidence="2">Kh10-101T</strain>
    </source>
</reference>
<evidence type="ECO:0000313" key="2">
    <source>
        <dbReference type="Proteomes" id="UP000030832"/>
    </source>
</evidence>
<evidence type="ECO:0000313" key="1">
    <source>
        <dbReference type="EMBL" id="KHF39996.1"/>
    </source>
</evidence>